<reference evidence="1" key="1">
    <citation type="submission" date="2021-02" db="EMBL/GenBank/DDBJ databases">
        <authorList>
            <consortium name="DOE Joint Genome Institute"/>
            <person name="Ahrendt S."/>
            <person name="Looney B.P."/>
            <person name="Miyauchi S."/>
            <person name="Morin E."/>
            <person name="Drula E."/>
            <person name="Courty P.E."/>
            <person name="Chicoki N."/>
            <person name="Fauchery L."/>
            <person name="Kohler A."/>
            <person name="Kuo A."/>
            <person name="Labutti K."/>
            <person name="Pangilinan J."/>
            <person name="Lipzen A."/>
            <person name="Riley R."/>
            <person name="Andreopoulos W."/>
            <person name="He G."/>
            <person name="Johnson J."/>
            <person name="Barry K.W."/>
            <person name="Grigoriev I.V."/>
            <person name="Nagy L."/>
            <person name="Hibbett D."/>
            <person name="Henrissat B."/>
            <person name="Matheny P.B."/>
            <person name="Labbe J."/>
            <person name="Martin F."/>
        </authorList>
    </citation>
    <scope>NUCLEOTIDE SEQUENCE</scope>
    <source>
        <strain evidence="1">FP105234-sp</strain>
    </source>
</reference>
<accession>A0ACB8R143</accession>
<proteinExistence type="predicted"/>
<organism evidence="1 2">
    <name type="scientific">Auriscalpium vulgare</name>
    <dbReference type="NCBI Taxonomy" id="40419"/>
    <lineage>
        <taxon>Eukaryota</taxon>
        <taxon>Fungi</taxon>
        <taxon>Dikarya</taxon>
        <taxon>Basidiomycota</taxon>
        <taxon>Agaricomycotina</taxon>
        <taxon>Agaricomycetes</taxon>
        <taxon>Russulales</taxon>
        <taxon>Auriscalpiaceae</taxon>
        <taxon>Auriscalpium</taxon>
    </lineage>
</organism>
<sequence length="400" mass="44578">MVDCGDLYHISAQMSQALQSDDQAFGGKNMIFAGDFAQLPPIQTKGPALYSHNVSTVLGTTNGFREQQRTIGKALWHQATVVVILRQNMRQRSQTERDAQFRTALENMRYKSCTAQDIALLRSRIKGPQNPDVDPNHPNFRFVSVITAFNSQRDQINTTMSERFAQETNQVLKPFYSVDKWKAREPTSARPKGRQLDPKRKSNNVPPDMQAKLHSLPHGATMHIPGVLKLCHGLPVMIKRNEATEVCVTNGAEGTVVGWQSHALDDRREALDVVFVKLTKPPTNVQLKDLPENVVPLAQQSTPIKCNTPNDGNIFISREQVPIVPNFAMTDYASQGRTRPFNIVDPFKCRSHYSMYTCLSRSASLDGTILMRDFSTAIITGGLPGHVNFPATSMLQHAAP</sequence>
<evidence type="ECO:0000313" key="1">
    <source>
        <dbReference type="EMBL" id="KAI0037523.1"/>
    </source>
</evidence>
<reference evidence="1" key="2">
    <citation type="journal article" date="2022" name="New Phytol.">
        <title>Evolutionary transition to the ectomycorrhizal habit in the genomes of a hyperdiverse lineage of mushroom-forming fungi.</title>
        <authorList>
            <person name="Looney B."/>
            <person name="Miyauchi S."/>
            <person name="Morin E."/>
            <person name="Drula E."/>
            <person name="Courty P.E."/>
            <person name="Kohler A."/>
            <person name="Kuo A."/>
            <person name="LaButti K."/>
            <person name="Pangilinan J."/>
            <person name="Lipzen A."/>
            <person name="Riley R."/>
            <person name="Andreopoulos W."/>
            <person name="He G."/>
            <person name="Johnson J."/>
            <person name="Nolan M."/>
            <person name="Tritt A."/>
            <person name="Barry K.W."/>
            <person name="Grigoriev I.V."/>
            <person name="Nagy L.G."/>
            <person name="Hibbett D."/>
            <person name="Henrissat B."/>
            <person name="Matheny P.B."/>
            <person name="Labbe J."/>
            <person name="Martin F.M."/>
        </authorList>
    </citation>
    <scope>NUCLEOTIDE SEQUENCE</scope>
    <source>
        <strain evidence="1">FP105234-sp</strain>
    </source>
</reference>
<dbReference type="EMBL" id="MU276887">
    <property type="protein sequence ID" value="KAI0037523.1"/>
    <property type="molecule type" value="Genomic_DNA"/>
</dbReference>
<protein>
    <submittedName>
        <fullName evidence="1">Uncharacterized protein</fullName>
    </submittedName>
</protein>
<name>A0ACB8R143_9AGAM</name>
<keyword evidence="2" id="KW-1185">Reference proteome</keyword>
<dbReference type="Proteomes" id="UP000814033">
    <property type="component" value="Unassembled WGS sequence"/>
</dbReference>
<evidence type="ECO:0000313" key="2">
    <source>
        <dbReference type="Proteomes" id="UP000814033"/>
    </source>
</evidence>
<comment type="caution">
    <text evidence="1">The sequence shown here is derived from an EMBL/GenBank/DDBJ whole genome shotgun (WGS) entry which is preliminary data.</text>
</comment>
<gene>
    <name evidence="1" type="ORF">FA95DRAFT_1585574</name>
</gene>